<dbReference type="SUPFAM" id="SSF50630">
    <property type="entry name" value="Acid proteases"/>
    <property type="match status" value="1"/>
</dbReference>
<reference evidence="2" key="1">
    <citation type="journal article" date="2016" name="Nat. Commun.">
        <title>The Gonium pectorale genome demonstrates co-option of cell cycle regulation during the evolution of multicellularity.</title>
        <authorList>
            <person name="Hanschen E.R."/>
            <person name="Marriage T.N."/>
            <person name="Ferris P.J."/>
            <person name="Hamaji T."/>
            <person name="Toyoda A."/>
            <person name="Fujiyama A."/>
            <person name="Neme R."/>
            <person name="Noguchi H."/>
            <person name="Minakuchi Y."/>
            <person name="Suzuki M."/>
            <person name="Kawai-Toyooka H."/>
            <person name="Smith D.R."/>
            <person name="Sparks H."/>
            <person name="Anderson J."/>
            <person name="Bakaric R."/>
            <person name="Luria V."/>
            <person name="Karger A."/>
            <person name="Kirschner M.W."/>
            <person name="Durand P.M."/>
            <person name="Michod R.E."/>
            <person name="Nozaki H."/>
            <person name="Olson B.J."/>
        </authorList>
    </citation>
    <scope>NUCLEOTIDE SEQUENCE [LARGE SCALE GENOMIC DNA]</scope>
    <source>
        <strain evidence="2">NIES-2863</strain>
    </source>
</reference>
<organism evidence="1 2">
    <name type="scientific">Gonium pectorale</name>
    <name type="common">Green alga</name>
    <dbReference type="NCBI Taxonomy" id="33097"/>
    <lineage>
        <taxon>Eukaryota</taxon>
        <taxon>Viridiplantae</taxon>
        <taxon>Chlorophyta</taxon>
        <taxon>core chlorophytes</taxon>
        <taxon>Chlorophyceae</taxon>
        <taxon>CS clade</taxon>
        <taxon>Chlamydomonadales</taxon>
        <taxon>Volvocaceae</taxon>
        <taxon>Gonium</taxon>
    </lineage>
</organism>
<accession>A0A150FUB7</accession>
<dbReference type="OrthoDB" id="529383at2759"/>
<dbReference type="AlphaFoldDB" id="A0A150FUB7"/>
<dbReference type="Gene3D" id="2.40.70.10">
    <property type="entry name" value="Acid Proteases"/>
    <property type="match status" value="1"/>
</dbReference>
<protein>
    <recommendedName>
        <fullName evidence="3">Peptidase A2 domain-containing protein</fullName>
    </recommendedName>
</protein>
<comment type="caution">
    <text evidence="1">The sequence shown here is derived from an EMBL/GenBank/DDBJ whole genome shotgun (WGS) entry which is preliminary data.</text>
</comment>
<sequence>MCERLLGELCVRVRVMCRVKIRGNIINVFLLVDTGAPVTEFSPSVFTALGCDAVPVAAMVNLGGYRRTQVRLCDQGEHGNHRDIPILGADFMKRHNCLLQVNYADETVTIRFP</sequence>
<evidence type="ECO:0000313" key="1">
    <source>
        <dbReference type="EMBL" id="KXZ41186.1"/>
    </source>
</evidence>
<dbReference type="EMBL" id="LSYV01000672">
    <property type="protein sequence ID" value="KXZ41186.1"/>
    <property type="molecule type" value="Genomic_DNA"/>
</dbReference>
<name>A0A150FUB7_GONPE</name>
<evidence type="ECO:0000313" key="2">
    <source>
        <dbReference type="Proteomes" id="UP000075714"/>
    </source>
</evidence>
<gene>
    <name evidence="1" type="ORF">GPECTOR_675g806</name>
</gene>
<dbReference type="Proteomes" id="UP000075714">
    <property type="component" value="Unassembled WGS sequence"/>
</dbReference>
<dbReference type="InterPro" id="IPR021109">
    <property type="entry name" value="Peptidase_aspartic_dom_sf"/>
</dbReference>
<evidence type="ECO:0008006" key="3">
    <source>
        <dbReference type="Google" id="ProtNLM"/>
    </source>
</evidence>
<proteinExistence type="predicted"/>
<keyword evidence="2" id="KW-1185">Reference proteome</keyword>